<protein>
    <submittedName>
        <fullName evidence="1">Uncharacterized protein</fullName>
    </submittedName>
</protein>
<comment type="caution">
    <text evidence="1">The sequence shown here is derived from an EMBL/GenBank/DDBJ whole genome shotgun (WGS) entry which is preliminary data.</text>
</comment>
<keyword evidence="2" id="KW-1185">Reference proteome</keyword>
<accession>A0ABN3LRV8</accession>
<evidence type="ECO:0000313" key="2">
    <source>
        <dbReference type="Proteomes" id="UP001501721"/>
    </source>
</evidence>
<name>A0ABN3LRV8_9ACTN</name>
<evidence type="ECO:0000313" key="1">
    <source>
        <dbReference type="EMBL" id="GAA2488449.1"/>
    </source>
</evidence>
<proteinExistence type="predicted"/>
<dbReference type="EMBL" id="BAAATL010000016">
    <property type="protein sequence ID" value="GAA2488449.1"/>
    <property type="molecule type" value="Genomic_DNA"/>
</dbReference>
<sequence>MTEQEDSRADGWSRERVERTLFARWTRGGDDLPPPETAVLARALVLMRRTGLDRYGPPVRRALARAEGPVRCPVALARAARLALPPGTTVALLGEPHSGTVTHVVVCLAHEDPYPAPWYVVACAPLGVCRAHGADEIEPVCPAR</sequence>
<dbReference type="RefSeq" id="WP_346075634.1">
    <property type="nucleotide sequence ID" value="NZ_BAAATL010000016.1"/>
</dbReference>
<dbReference type="Proteomes" id="UP001501721">
    <property type="component" value="Unassembled WGS sequence"/>
</dbReference>
<organism evidence="1 2">
    <name type="scientific">Streptomyces graminearus</name>
    <dbReference type="NCBI Taxonomy" id="284030"/>
    <lineage>
        <taxon>Bacteria</taxon>
        <taxon>Bacillati</taxon>
        <taxon>Actinomycetota</taxon>
        <taxon>Actinomycetes</taxon>
        <taxon>Kitasatosporales</taxon>
        <taxon>Streptomycetaceae</taxon>
        <taxon>Streptomyces</taxon>
    </lineage>
</organism>
<gene>
    <name evidence="1" type="ORF">GCM10010422_38290</name>
</gene>
<reference evidence="1 2" key="1">
    <citation type="journal article" date="2019" name="Int. J. Syst. Evol. Microbiol.">
        <title>The Global Catalogue of Microorganisms (GCM) 10K type strain sequencing project: providing services to taxonomists for standard genome sequencing and annotation.</title>
        <authorList>
            <consortium name="The Broad Institute Genomics Platform"/>
            <consortium name="The Broad Institute Genome Sequencing Center for Infectious Disease"/>
            <person name="Wu L."/>
            <person name="Ma J."/>
        </authorList>
    </citation>
    <scope>NUCLEOTIDE SEQUENCE [LARGE SCALE GENOMIC DNA]</scope>
    <source>
        <strain evidence="1 2">JCM 6923</strain>
    </source>
</reference>